<dbReference type="KEGG" id="otd:J1M35_04680"/>
<dbReference type="Proteomes" id="UP000663903">
    <property type="component" value="Chromosome"/>
</dbReference>
<dbReference type="SUPFAM" id="SSF46626">
    <property type="entry name" value="Cytochrome c"/>
    <property type="match status" value="1"/>
</dbReference>
<dbReference type="InterPro" id="IPR009056">
    <property type="entry name" value="Cyt_c-like_dom"/>
</dbReference>
<accession>A0A975CI23</accession>
<evidence type="ECO:0000256" key="2">
    <source>
        <dbReference type="ARBA" id="ARBA00022617"/>
    </source>
</evidence>
<protein>
    <submittedName>
        <fullName evidence="9">Class I cytochrome c</fullName>
    </submittedName>
</protein>
<evidence type="ECO:0000259" key="8">
    <source>
        <dbReference type="PROSITE" id="PS51007"/>
    </source>
</evidence>
<dbReference type="InterPro" id="IPR036909">
    <property type="entry name" value="Cyt_c-like_dom_sf"/>
</dbReference>
<dbReference type="AlphaFoldDB" id="A0A975CI23"/>
<dbReference type="GO" id="GO:0020037">
    <property type="term" value="F:heme binding"/>
    <property type="evidence" value="ECO:0007669"/>
    <property type="project" value="InterPro"/>
</dbReference>
<keyword evidence="5 6" id="KW-0408">Iron</keyword>
<keyword evidence="2 6" id="KW-0349">Heme</keyword>
<dbReference type="EMBL" id="CP071796">
    <property type="protein sequence ID" value="QTD46206.1"/>
    <property type="molecule type" value="Genomic_DNA"/>
</dbReference>
<feature type="chain" id="PRO_5037953169" evidence="7">
    <location>
        <begin position="24"/>
        <end position="103"/>
    </location>
</feature>
<evidence type="ECO:0000256" key="3">
    <source>
        <dbReference type="ARBA" id="ARBA00022723"/>
    </source>
</evidence>
<feature type="signal peptide" evidence="7">
    <location>
        <begin position="1"/>
        <end position="23"/>
    </location>
</feature>
<organism evidence="9 10">
    <name type="scientific">Ottowia testudinis</name>
    <dbReference type="NCBI Taxonomy" id="2816950"/>
    <lineage>
        <taxon>Bacteria</taxon>
        <taxon>Pseudomonadati</taxon>
        <taxon>Pseudomonadota</taxon>
        <taxon>Betaproteobacteria</taxon>
        <taxon>Burkholderiales</taxon>
        <taxon>Comamonadaceae</taxon>
        <taxon>Ottowia</taxon>
    </lineage>
</organism>
<dbReference type="GO" id="GO:0009055">
    <property type="term" value="F:electron transfer activity"/>
    <property type="evidence" value="ECO:0007669"/>
    <property type="project" value="InterPro"/>
</dbReference>
<evidence type="ECO:0000313" key="10">
    <source>
        <dbReference type="Proteomes" id="UP000663903"/>
    </source>
</evidence>
<reference evidence="9" key="1">
    <citation type="submission" date="2021-03" db="EMBL/GenBank/DDBJ databases">
        <title>Ottowia sp. 27C isolated from the cloaca of a Giant Asian pond turtle (Heosemys grandis).</title>
        <authorList>
            <person name="Spergser J."/>
            <person name="Busse H.-J."/>
        </authorList>
    </citation>
    <scope>NUCLEOTIDE SEQUENCE</scope>
    <source>
        <strain evidence="9">27C</strain>
    </source>
</reference>
<name>A0A975CI23_9BURK</name>
<gene>
    <name evidence="9" type="ORF">J1M35_04680</name>
</gene>
<evidence type="ECO:0000256" key="5">
    <source>
        <dbReference type="ARBA" id="ARBA00023004"/>
    </source>
</evidence>
<keyword evidence="7" id="KW-0732">Signal</keyword>
<dbReference type="PANTHER" id="PTHR33751">
    <property type="entry name" value="CBB3-TYPE CYTOCHROME C OXIDASE SUBUNIT FIXP"/>
    <property type="match status" value="1"/>
</dbReference>
<evidence type="ECO:0000256" key="7">
    <source>
        <dbReference type="SAM" id="SignalP"/>
    </source>
</evidence>
<keyword evidence="10" id="KW-1185">Reference proteome</keyword>
<dbReference type="RefSeq" id="WP_208010105.1">
    <property type="nucleotide sequence ID" value="NZ_CP071796.1"/>
</dbReference>
<evidence type="ECO:0000256" key="1">
    <source>
        <dbReference type="ARBA" id="ARBA00022448"/>
    </source>
</evidence>
<evidence type="ECO:0000256" key="6">
    <source>
        <dbReference type="PROSITE-ProRule" id="PRU00433"/>
    </source>
</evidence>
<keyword evidence="4" id="KW-0249">Electron transport</keyword>
<evidence type="ECO:0000256" key="4">
    <source>
        <dbReference type="ARBA" id="ARBA00022982"/>
    </source>
</evidence>
<dbReference type="InterPro" id="IPR050597">
    <property type="entry name" value="Cytochrome_c_Oxidase_Subunit"/>
</dbReference>
<sequence length="103" mass="10985">MKLSLLPGLAAATLWLTAGAAHAQFDPLQVRGWAAACANCHGTNGRAQTGNEPLAGQNKDEMMKKLMDFKSGAKPATIMHQLSKGYTDEQLSAIVGWFAAQKK</sequence>
<dbReference type="PROSITE" id="PS51007">
    <property type="entry name" value="CYTC"/>
    <property type="match status" value="1"/>
</dbReference>
<feature type="domain" description="Cytochrome c" evidence="8">
    <location>
        <begin position="16"/>
        <end position="102"/>
    </location>
</feature>
<dbReference type="Gene3D" id="1.10.760.10">
    <property type="entry name" value="Cytochrome c-like domain"/>
    <property type="match status" value="1"/>
</dbReference>
<dbReference type="GO" id="GO:0046872">
    <property type="term" value="F:metal ion binding"/>
    <property type="evidence" value="ECO:0007669"/>
    <property type="project" value="UniProtKB-KW"/>
</dbReference>
<dbReference type="PANTHER" id="PTHR33751:SF9">
    <property type="entry name" value="CYTOCHROME C4"/>
    <property type="match status" value="1"/>
</dbReference>
<keyword evidence="3 6" id="KW-0479">Metal-binding</keyword>
<keyword evidence="1" id="KW-0813">Transport</keyword>
<evidence type="ECO:0000313" key="9">
    <source>
        <dbReference type="EMBL" id="QTD46206.1"/>
    </source>
</evidence>
<proteinExistence type="predicted"/>